<dbReference type="GO" id="GO:0006307">
    <property type="term" value="P:DNA alkylation repair"/>
    <property type="evidence" value="ECO:0007669"/>
    <property type="project" value="InterPro"/>
</dbReference>
<proteinExistence type="predicted"/>
<dbReference type="OrthoDB" id="190276at2"/>
<evidence type="ECO:0000256" key="5">
    <source>
        <dbReference type="ARBA" id="ARBA00022964"/>
    </source>
</evidence>
<evidence type="ECO:0000256" key="3">
    <source>
        <dbReference type="ARBA" id="ARBA00022763"/>
    </source>
</evidence>
<dbReference type="SUPFAM" id="SSF51197">
    <property type="entry name" value="Clavaminate synthase-like"/>
    <property type="match status" value="1"/>
</dbReference>
<evidence type="ECO:0000313" key="10">
    <source>
        <dbReference type="EMBL" id="ART79850.1"/>
    </source>
</evidence>
<dbReference type="PROSITE" id="PS51471">
    <property type="entry name" value="FE2OG_OXY"/>
    <property type="match status" value="1"/>
</dbReference>
<evidence type="ECO:0000256" key="7">
    <source>
        <dbReference type="ARBA" id="ARBA00023004"/>
    </source>
</evidence>
<name>A0A1Y0CWY0_9GAMM</name>
<feature type="domain" description="Fe2OG dioxygenase" evidence="9">
    <location>
        <begin position="106"/>
        <end position="202"/>
    </location>
</feature>
<keyword evidence="3" id="KW-0227">DNA damage</keyword>
<keyword evidence="4" id="KW-0460">Magnesium</keyword>
<reference evidence="11" key="1">
    <citation type="submission" date="2017-05" db="EMBL/GenBank/DDBJ databases">
        <authorList>
            <person name="Sung H."/>
        </authorList>
    </citation>
    <scope>NUCLEOTIDE SEQUENCE [LARGE SCALE GENOMIC DNA]</scope>
    <source>
        <strain evidence="11">AMac2203</strain>
    </source>
</reference>
<evidence type="ECO:0000256" key="1">
    <source>
        <dbReference type="ARBA" id="ARBA00001954"/>
    </source>
</evidence>
<dbReference type="Gene3D" id="2.60.120.590">
    <property type="entry name" value="Alpha-ketoglutarate-dependent dioxygenase AlkB-like"/>
    <property type="match status" value="1"/>
</dbReference>
<evidence type="ECO:0000256" key="4">
    <source>
        <dbReference type="ARBA" id="ARBA00022842"/>
    </source>
</evidence>
<keyword evidence="8" id="KW-0234">DNA repair</keyword>
<organism evidence="10 11">
    <name type="scientific">Oceanisphaera avium</name>
    <dbReference type="NCBI Taxonomy" id="1903694"/>
    <lineage>
        <taxon>Bacteria</taxon>
        <taxon>Pseudomonadati</taxon>
        <taxon>Pseudomonadota</taxon>
        <taxon>Gammaproteobacteria</taxon>
        <taxon>Aeromonadales</taxon>
        <taxon>Aeromonadaceae</taxon>
        <taxon>Oceanisphaera</taxon>
    </lineage>
</organism>
<evidence type="ECO:0000256" key="6">
    <source>
        <dbReference type="ARBA" id="ARBA00023002"/>
    </source>
</evidence>
<evidence type="ECO:0000259" key="9">
    <source>
        <dbReference type="PROSITE" id="PS51471"/>
    </source>
</evidence>
<comment type="cofactor">
    <cofactor evidence="1">
        <name>Fe(2+)</name>
        <dbReference type="ChEBI" id="CHEBI:29033"/>
    </cofactor>
</comment>
<dbReference type="GO" id="GO:0016705">
    <property type="term" value="F:oxidoreductase activity, acting on paired donors, with incorporation or reduction of molecular oxygen"/>
    <property type="evidence" value="ECO:0007669"/>
    <property type="project" value="UniProtKB-ARBA"/>
</dbReference>
<dbReference type="GO" id="GO:0032451">
    <property type="term" value="F:demethylase activity"/>
    <property type="evidence" value="ECO:0007669"/>
    <property type="project" value="UniProtKB-ARBA"/>
</dbReference>
<evidence type="ECO:0000256" key="2">
    <source>
        <dbReference type="ARBA" id="ARBA00022723"/>
    </source>
</evidence>
<dbReference type="Proteomes" id="UP000243793">
    <property type="component" value="Chromosome"/>
</dbReference>
<evidence type="ECO:0000313" key="11">
    <source>
        <dbReference type="Proteomes" id="UP000243793"/>
    </source>
</evidence>
<dbReference type="GO" id="GO:0016787">
    <property type="term" value="F:hydrolase activity"/>
    <property type="evidence" value="ECO:0007669"/>
    <property type="project" value="UniProtKB-ARBA"/>
</dbReference>
<sequence length="203" mass="23194">MPTPANSAIGHPIPEDAWLPLVQGRLLWCPHAFIEPADLWLAQLQNDIPWQQHRLRMFGKELNEPRLSCWMGERSYRYSGKTRAAEPWHPLVKKIAQQVSKLCGQPFNGVLLNLYRHGQDSMGWHADNEPALGINPTIASLTLGASRRFKLRHTSGEQLELVLSHGSLLVMAGEMQHHWQHALPKMAACHEPRINLTFRWLNE</sequence>
<dbReference type="GO" id="GO:0046872">
    <property type="term" value="F:metal ion binding"/>
    <property type="evidence" value="ECO:0007669"/>
    <property type="project" value="UniProtKB-KW"/>
</dbReference>
<keyword evidence="5 10" id="KW-0223">Dioxygenase</keyword>
<keyword evidence="11" id="KW-1185">Reference proteome</keyword>
<dbReference type="Pfam" id="PF13532">
    <property type="entry name" value="2OG-FeII_Oxy_2"/>
    <property type="match status" value="1"/>
</dbReference>
<dbReference type="GO" id="GO:0140097">
    <property type="term" value="F:catalytic activity, acting on DNA"/>
    <property type="evidence" value="ECO:0007669"/>
    <property type="project" value="UniProtKB-ARBA"/>
</dbReference>
<dbReference type="RefSeq" id="WP_086963725.1">
    <property type="nucleotide sequence ID" value="NZ_CP021376.1"/>
</dbReference>
<gene>
    <name evidence="10" type="ORF">CBP12_06545</name>
</gene>
<keyword evidence="7" id="KW-0408">Iron</keyword>
<dbReference type="AlphaFoldDB" id="A0A1Y0CWY0"/>
<dbReference type="KEGG" id="ocm:CBP12_06545"/>
<dbReference type="EMBL" id="CP021376">
    <property type="protein sequence ID" value="ART79850.1"/>
    <property type="molecule type" value="Genomic_DNA"/>
</dbReference>
<keyword evidence="2" id="KW-0479">Metal-binding</keyword>
<dbReference type="PANTHER" id="PTHR31212">
    <property type="entry name" value="ALPHA-KETOGLUTARATE-DEPENDENT DIOXYGENASE ALKB HOMOLOG 3"/>
    <property type="match status" value="1"/>
</dbReference>
<accession>A0A1Y0CWY0</accession>
<dbReference type="InterPro" id="IPR032854">
    <property type="entry name" value="ALKBH3"/>
</dbReference>
<dbReference type="FunFam" id="2.60.120.590:FF:000004">
    <property type="entry name" value="DNA oxidative demethylase ALKBH2"/>
    <property type="match status" value="1"/>
</dbReference>
<dbReference type="InterPro" id="IPR027450">
    <property type="entry name" value="AlkB-like"/>
</dbReference>
<dbReference type="GO" id="GO:0051213">
    <property type="term" value="F:dioxygenase activity"/>
    <property type="evidence" value="ECO:0007669"/>
    <property type="project" value="UniProtKB-KW"/>
</dbReference>
<protein>
    <submittedName>
        <fullName evidence="10">Alpha-ketoglutarate-dependent dioxygenase AlkB</fullName>
    </submittedName>
</protein>
<dbReference type="InterPro" id="IPR037151">
    <property type="entry name" value="AlkB-like_sf"/>
</dbReference>
<evidence type="ECO:0000256" key="8">
    <source>
        <dbReference type="ARBA" id="ARBA00023204"/>
    </source>
</evidence>
<keyword evidence="6" id="KW-0560">Oxidoreductase</keyword>
<dbReference type="InterPro" id="IPR005123">
    <property type="entry name" value="Oxoglu/Fe-dep_dioxygenase_dom"/>
</dbReference>
<dbReference type="PANTHER" id="PTHR31212:SF4">
    <property type="entry name" value="ALPHA-KETOGLUTARATE-DEPENDENT DIOXYGENASE ALKB HOMOLOG 3"/>
    <property type="match status" value="1"/>
</dbReference>